<dbReference type="AlphaFoldDB" id="A0A9P6T683"/>
<keyword evidence="3" id="KW-1185">Reference proteome</keyword>
<name>A0A9P6T683_9BASI</name>
<organism evidence="2 3">
    <name type="scientific">Cronartium quercuum f. sp. fusiforme G11</name>
    <dbReference type="NCBI Taxonomy" id="708437"/>
    <lineage>
        <taxon>Eukaryota</taxon>
        <taxon>Fungi</taxon>
        <taxon>Dikarya</taxon>
        <taxon>Basidiomycota</taxon>
        <taxon>Pucciniomycotina</taxon>
        <taxon>Pucciniomycetes</taxon>
        <taxon>Pucciniales</taxon>
        <taxon>Coleosporiaceae</taxon>
        <taxon>Cronartium</taxon>
    </lineage>
</organism>
<dbReference type="EMBL" id="MU167435">
    <property type="protein sequence ID" value="KAG0140556.1"/>
    <property type="molecule type" value="Genomic_DNA"/>
</dbReference>
<evidence type="ECO:0000313" key="2">
    <source>
        <dbReference type="EMBL" id="KAG0140556.1"/>
    </source>
</evidence>
<reference evidence="2" key="1">
    <citation type="submission" date="2013-11" db="EMBL/GenBank/DDBJ databases">
        <title>Genome sequence of the fusiform rust pathogen reveals effectors for host alternation and coevolution with pine.</title>
        <authorList>
            <consortium name="DOE Joint Genome Institute"/>
            <person name="Smith K."/>
            <person name="Pendleton A."/>
            <person name="Kubisiak T."/>
            <person name="Anderson C."/>
            <person name="Salamov A."/>
            <person name="Aerts A."/>
            <person name="Riley R."/>
            <person name="Clum A."/>
            <person name="Lindquist E."/>
            <person name="Ence D."/>
            <person name="Campbell M."/>
            <person name="Kronenberg Z."/>
            <person name="Feau N."/>
            <person name="Dhillon B."/>
            <person name="Hamelin R."/>
            <person name="Burleigh J."/>
            <person name="Smith J."/>
            <person name="Yandell M."/>
            <person name="Nelson C."/>
            <person name="Grigoriev I."/>
            <person name="Davis J."/>
        </authorList>
    </citation>
    <scope>NUCLEOTIDE SEQUENCE</scope>
    <source>
        <strain evidence="2">G11</strain>
    </source>
</reference>
<evidence type="ECO:0000313" key="3">
    <source>
        <dbReference type="Proteomes" id="UP000886653"/>
    </source>
</evidence>
<evidence type="ECO:0000256" key="1">
    <source>
        <dbReference type="SAM" id="MobiDB-lite"/>
    </source>
</evidence>
<dbReference type="Proteomes" id="UP000886653">
    <property type="component" value="Unassembled WGS sequence"/>
</dbReference>
<gene>
    <name evidence="2" type="ORF">CROQUDRAFT_99958</name>
</gene>
<feature type="region of interest" description="Disordered" evidence="1">
    <location>
        <begin position="1"/>
        <end position="49"/>
    </location>
</feature>
<proteinExistence type="predicted"/>
<comment type="caution">
    <text evidence="2">The sequence shown here is derived from an EMBL/GenBank/DDBJ whole genome shotgun (WGS) entry which is preliminary data.</text>
</comment>
<accession>A0A9P6T683</accession>
<protein>
    <submittedName>
        <fullName evidence="2">Uncharacterized protein</fullName>
    </submittedName>
</protein>
<sequence length="142" mass="15171">MSVRPGPDQARACVAESGSGSRLVNRRRVEDRTSRATSAHGVPQQAMAPSSPCMRCFPRGWSMLIPQCHSCNITSTLGSSNHPDLALRPTMPSPCPALCITPSPRVGTGLPVTILTLPSPPLPPRITNILGNYLNNLTPLEH</sequence>